<dbReference type="Proteomes" id="UP001055167">
    <property type="component" value="Unassembled WGS sequence"/>
</dbReference>
<keyword evidence="3" id="KW-1185">Reference proteome</keyword>
<feature type="region of interest" description="Disordered" evidence="1">
    <location>
        <begin position="1"/>
        <end position="26"/>
    </location>
</feature>
<evidence type="ECO:0008006" key="4">
    <source>
        <dbReference type="Google" id="ProtNLM"/>
    </source>
</evidence>
<accession>A0ABQ4QYW3</accession>
<name>A0ABQ4QYW3_9HYPH</name>
<evidence type="ECO:0000313" key="3">
    <source>
        <dbReference type="Proteomes" id="UP001055167"/>
    </source>
</evidence>
<dbReference type="EMBL" id="BPQH01000009">
    <property type="protein sequence ID" value="GJD50372.1"/>
    <property type="molecule type" value="Genomic_DNA"/>
</dbReference>
<organism evidence="2 3">
    <name type="scientific">Methylobacterium crusticola</name>
    <dbReference type="NCBI Taxonomy" id="1697972"/>
    <lineage>
        <taxon>Bacteria</taxon>
        <taxon>Pseudomonadati</taxon>
        <taxon>Pseudomonadota</taxon>
        <taxon>Alphaproteobacteria</taxon>
        <taxon>Hyphomicrobiales</taxon>
        <taxon>Methylobacteriaceae</taxon>
        <taxon>Methylobacterium</taxon>
    </lineage>
</organism>
<proteinExistence type="predicted"/>
<sequence length="171" mass="17741">MQPRSEPAGTRPEPAGGRSEPVRVADRAGAERLVAETLAVMQELGGLLARESAHIRSGRLREGLAEDARKTALSASYLQGLQVVKGNAVALARFAPDRVAALREAHAAFAAAVALNQTVLATARAISEGLLKTLSAELGRAARPQGYGSQRPAASPYGAARSGPLVLSRSL</sequence>
<dbReference type="RefSeq" id="WP_128564120.1">
    <property type="nucleotide sequence ID" value="NZ_BPQH01000009.1"/>
</dbReference>
<evidence type="ECO:0000256" key="1">
    <source>
        <dbReference type="SAM" id="MobiDB-lite"/>
    </source>
</evidence>
<reference evidence="2" key="2">
    <citation type="submission" date="2021-08" db="EMBL/GenBank/DDBJ databases">
        <authorList>
            <person name="Tani A."/>
            <person name="Ola A."/>
            <person name="Ogura Y."/>
            <person name="Katsura K."/>
            <person name="Hayashi T."/>
        </authorList>
    </citation>
    <scope>NUCLEOTIDE SEQUENCE</scope>
    <source>
        <strain evidence="2">KCTC 52305</strain>
    </source>
</reference>
<reference evidence="2" key="1">
    <citation type="journal article" date="2021" name="Front. Microbiol.">
        <title>Comprehensive Comparative Genomics and Phenotyping of Methylobacterium Species.</title>
        <authorList>
            <person name="Alessa O."/>
            <person name="Ogura Y."/>
            <person name="Fujitani Y."/>
            <person name="Takami H."/>
            <person name="Hayashi T."/>
            <person name="Sahin N."/>
            <person name="Tani A."/>
        </authorList>
    </citation>
    <scope>NUCLEOTIDE SEQUENCE</scope>
    <source>
        <strain evidence="2">KCTC 52305</strain>
    </source>
</reference>
<gene>
    <name evidence="2" type="ORF">OPKNFCMD_3111</name>
</gene>
<evidence type="ECO:0000313" key="2">
    <source>
        <dbReference type="EMBL" id="GJD50372.1"/>
    </source>
</evidence>
<feature type="region of interest" description="Disordered" evidence="1">
    <location>
        <begin position="143"/>
        <end position="171"/>
    </location>
</feature>
<comment type="caution">
    <text evidence="2">The sequence shown here is derived from an EMBL/GenBank/DDBJ whole genome shotgun (WGS) entry which is preliminary data.</text>
</comment>
<protein>
    <recommendedName>
        <fullName evidence="4">Flagellar protein FlgN</fullName>
    </recommendedName>
</protein>